<dbReference type="NCBIfam" id="TIGR01307">
    <property type="entry name" value="pgm_bpd_ind"/>
    <property type="match status" value="1"/>
</dbReference>
<evidence type="ECO:0000256" key="8">
    <source>
        <dbReference type="HAMAP-Rule" id="MF_01038"/>
    </source>
</evidence>
<evidence type="ECO:0000313" key="12">
    <source>
        <dbReference type="EMBL" id="MET3618094.1"/>
    </source>
</evidence>
<evidence type="ECO:0000256" key="2">
    <source>
        <dbReference type="ARBA" id="ARBA00004798"/>
    </source>
</evidence>
<dbReference type="CDD" id="cd16010">
    <property type="entry name" value="iPGM"/>
    <property type="match status" value="1"/>
</dbReference>
<feature type="binding site" evidence="8">
    <location>
        <begin position="254"/>
        <end position="257"/>
    </location>
    <ligand>
        <name>substrate</name>
    </ligand>
</feature>
<dbReference type="Proteomes" id="UP001549162">
    <property type="component" value="Unassembled WGS sequence"/>
</dbReference>
<feature type="binding site" evidence="8">
    <location>
        <position position="121"/>
    </location>
    <ligand>
        <name>substrate</name>
    </ligand>
</feature>
<dbReference type="HAMAP" id="MF_01038">
    <property type="entry name" value="GpmI"/>
    <property type="match status" value="1"/>
</dbReference>
<feature type="binding site" evidence="8">
    <location>
        <position position="454"/>
    </location>
    <ligand>
        <name>Mn(2+)</name>
        <dbReference type="ChEBI" id="CHEBI:29035"/>
        <label>1</label>
    </ligand>
</feature>
<feature type="domain" description="BPG-independent PGAM N-terminal" evidence="11">
    <location>
        <begin position="80"/>
        <end position="291"/>
    </location>
</feature>
<keyword evidence="13" id="KW-1185">Reference proteome</keyword>
<dbReference type="Gene3D" id="3.40.720.10">
    <property type="entry name" value="Alkaline Phosphatase, subunit A"/>
    <property type="match status" value="1"/>
</dbReference>
<accession>A0ABV2JE78</accession>
<organism evidence="12 13">
    <name type="scientific">Peptoniphilus olsenii</name>
    <dbReference type="NCBI Taxonomy" id="411570"/>
    <lineage>
        <taxon>Bacteria</taxon>
        <taxon>Bacillati</taxon>
        <taxon>Bacillota</taxon>
        <taxon>Tissierellia</taxon>
        <taxon>Tissierellales</taxon>
        <taxon>Peptoniphilaceae</taxon>
        <taxon>Peptoniphilus</taxon>
    </lineage>
</organism>
<comment type="function">
    <text evidence="8">Catalyzes the interconversion of 2-phosphoglycerate and 3-phosphoglycerate.</text>
</comment>
<dbReference type="EMBL" id="JBEPMA010000015">
    <property type="protein sequence ID" value="MET3618094.1"/>
    <property type="molecule type" value="Genomic_DNA"/>
</dbReference>
<comment type="similarity">
    <text evidence="3 8">Belongs to the BPG-independent phosphoglycerate mutase family.</text>
</comment>
<evidence type="ECO:0000256" key="6">
    <source>
        <dbReference type="ARBA" id="ARBA00023211"/>
    </source>
</evidence>
<feature type="binding site" evidence="8">
    <location>
        <position position="436"/>
    </location>
    <ligand>
        <name>Mn(2+)</name>
        <dbReference type="ChEBI" id="CHEBI:29035"/>
        <label>2</label>
    </ligand>
</feature>
<evidence type="ECO:0000256" key="5">
    <source>
        <dbReference type="ARBA" id="ARBA00023152"/>
    </source>
</evidence>
<feature type="binding site" evidence="8">
    <location>
        <position position="10"/>
    </location>
    <ligand>
        <name>Mn(2+)</name>
        <dbReference type="ChEBI" id="CHEBI:29035"/>
        <label>2</label>
    </ligand>
</feature>
<comment type="subunit">
    <text evidence="8">Monomer.</text>
</comment>
<dbReference type="RefSeq" id="WP_354369118.1">
    <property type="nucleotide sequence ID" value="NZ_JBEPMA010000015.1"/>
</dbReference>
<comment type="cofactor">
    <cofactor evidence="8">
        <name>Mn(2+)</name>
        <dbReference type="ChEBI" id="CHEBI:29035"/>
    </cofactor>
    <text evidence="8">Binds 2 manganese ions per subunit.</text>
</comment>
<evidence type="ECO:0000259" key="11">
    <source>
        <dbReference type="Pfam" id="PF06415"/>
    </source>
</evidence>
<dbReference type="SUPFAM" id="SSF53649">
    <property type="entry name" value="Alkaline phosphatase-like"/>
    <property type="match status" value="1"/>
</dbReference>
<feature type="binding site" evidence="8">
    <location>
        <position position="189"/>
    </location>
    <ligand>
        <name>substrate</name>
    </ligand>
</feature>
<evidence type="ECO:0000256" key="4">
    <source>
        <dbReference type="ARBA" id="ARBA00022723"/>
    </source>
</evidence>
<feature type="binding site" evidence="8">
    <location>
        <position position="399"/>
    </location>
    <ligand>
        <name>Mn(2+)</name>
        <dbReference type="ChEBI" id="CHEBI:29035"/>
        <label>1</label>
    </ligand>
</feature>
<dbReference type="SUPFAM" id="SSF64158">
    <property type="entry name" value="2,3-Bisphosphoglycerate-independent phosphoglycerate mutase, substrate-binding domain"/>
    <property type="match status" value="1"/>
</dbReference>
<dbReference type="InterPro" id="IPR011258">
    <property type="entry name" value="BPG-indep_PGM_N"/>
</dbReference>
<dbReference type="PANTHER" id="PTHR31637">
    <property type="entry name" value="2,3-BISPHOSPHOGLYCERATE-INDEPENDENT PHOSPHOGLYCERATE MUTASE"/>
    <property type="match status" value="1"/>
</dbReference>
<evidence type="ECO:0000313" key="13">
    <source>
        <dbReference type="Proteomes" id="UP001549162"/>
    </source>
</evidence>
<dbReference type="InterPro" id="IPR005995">
    <property type="entry name" value="Pgm_bpd_ind"/>
</dbReference>
<reference evidence="12 13" key="1">
    <citation type="submission" date="2024-06" db="EMBL/GenBank/DDBJ databases">
        <title>Genomic Encyclopedia of Type Strains, Phase IV (KMG-IV): sequencing the most valuable type-strain genomes for metagenomic binning, comparative biology and taxonomic classification.</title>
        <authorList>
            <person name="Goeker M."/>
        </authorList>
    </citation>
    <scope>NUCLEOTIDE SEQUENCE [LARGE SCALE GENOMIC DNA]</scope>
    <source>
        <strain evidence="12 13">DSM 21460</strain>
    </source>
</reference>
<comment type="catalytic activity">
    <reaction evidence="1 8">
        <text>(2R)-2-phosphoglycerate = (2R)-3-phosphoglycerate</text>
        <dbReference type="Rhea" id="RHEA:15901"/>
        <dbReference type="ChEBI" id="CHEBI:58272"/>
        <dbReference type="ChEBI" id="CHEBI:58289"/>
        <dbReference type="EC" id="5.4.2.12"/>
    </reaction>
</comment>
<keyword evidence="4 8" id="KW-0479">Metal-binding</keyword>
<evidence type="ECO:0000256" key="7">
    <source>
        <dbReference type="ARBA" id="ARBA00023235"/>
    </source>
</evidence>
<evidence type="ECO:0000256" key="9">
    <source>
        <dbReference type="NCBIfam" id="TIGR01307"/>
    </source>
</evidence>
<proteinExistence type="inferred from homology"/>
<evidence type="ECO:0000256" key="3">
    <source>
        <dbReference type="ARBA" id="ARBA00008819"/>
    </source>
</evidence>
<feature type="active site" description="Phosphoserine intermediate" evidence="8">
    <location>
        <position position="60"/>
    </location>
</feature>
<feature type="binding site" evidence="8">
    <location>
        <position position="60"/>
    </location>
    <ligand>
        <name>Mn(2+)</name>
        <dbReference type="ChEBI" id="CHEBI:29035"/>
        <label>2</label>
    </ligand>
</feature>
<protein>
    <recommendedName>
        <fullName evidence="8 9">2,3-bisphosphoglycerate-independent phosphoglycerate mutase</fullName>
        <shortName evidence="8">BPG-independent PGAM</shortName>
        <shortName evidence="8">Phosphoglyceromutase</shortName>
        <shortName evidence="8">iPGM</shortName>
        <ecNumber evidence="8 9">5.4.2.12</ecNumber>
    </recommendedName>
</protein>
<dbReference type="InterPro" id="IPR017850">
    <property type="entry name" value="Alkaline_phosphatase_core_sf"/>
</dbReference>
<dbReference type="Pfam" id="PF01676">
    <property type="entry name" value="Metalloenzyme"/>
    <property type="match status" value="1"/>
</dbReference>
<feature type="binding site" evidence="8">
    <location>
        <position position="328"/>
    </location>
    <ligand>
        <name>substrate</name>
    </ligand>
</feature>
<feature type="binding site" evidence="8">
    <location>
        <begin position="151"/>
        <end position="152"/>
    </location>
    <ligand>
        <name>substrate</name>
    </ligand>
</feature>
<keyword evidence="5 8" id="KW-0324">Glycolysis</keyword>
<evidence type="ECO:0000256" key="1">
    <source>
        <dbReference type="ARBA" id="ARBA00000370"/>
    </source>
</evidence>
<dbReference type="PIRSF" id="PIRSF001492">
    <property type="entry name" value="IPGAM"/>
    <property type="match status" value="1"/>
</dbReference>
<comment type="pathway">
    <text evidence="2 8">Carbohydrate degradation; glycolysis; pyruvate from D-glyceraldehyde 3-phosphate: step 3/5.</text>
</comment>
<dbReference type="PANTHER" id="PTHR31637:SF0">
    <property type="entry name" value="2,3-BISPHOSPHOGLYCERATE-INDEPENDENT PHOSPHOGLYCERATE MUTASE"/>
    <property type="match status" value="1"/>
</dbReference>
<dbReference type="Pfam" id="PF06415">
    <property type="entry name" value="iPGM_N"/>
    <property type="match status" value="1"/>
</dbReference>
<sequence>MKPVMLIILDGLGLNKDYPGNAVKLSHTPTLDKLFAQTSNTQIMASGEYVGLPAGQMGNSEVGHLNIGAGRVIYQDLTKITAAIKSGIFDKNPKFKMAMDNVNKNNSSMHLIGLLSKGGVHSHMDHLIALVKLMKKNDIKKVYIHAITDGRDVSPFASRDDIKEFENELNEIGIGEIATISGRYFAMDRDNRWERTEKYYNNLTSDIYLTGKNVFEYIESSYDNEITDEFLEPAKFVEGSDIKTNDSVIFFNFRPDRARQITRAITDEKFTGFIRQKINDLVTVTMTEYDKTITNKIVAFEDEIPEDTLGEVLEKNKIRQLRIAETEKYAHVTFFFNGGREVPFEGEDRILVPSPKVATYDLKPEMSAEEVSQKVREGIASNKYGVIILNFANPDMVGHTGDIDAAIKAVETVDRELAKILDELEKIGGVALITADHGNCEYMLDDKGNKVTRHSTNPVPLFVKGMDVELRGDGALCDIAPTILDILDIQKPEKMTGKTLISRRIK</sequence>
<evidence type="ECO:0000259" key="10">
    <source>
        <dbReference type="Pfam" id="PF01676"/>
    </source>
</evidence>
<feature type="binding site" evidence="8">
    <location>
        <position position="183"/>
    </location>
    <ligand>
        <name>substrate</name>
    </ligand>
</feature>
<name>A0ABV2JE78_9FIRM</name>
<feature type="binding site" evidence="8">
    <location>
        <position position="437"/>
    </location>
    <ligand>
        <name>Mn(2+)</name>
        <dbReference type="ChEBI" id="CHEBI:29035"/>
        <label>2</label>
    </ligand>
</feature>
<gene>
    <name evidence="8" type="primary">gpmI</name>
    <name evidence="12" type="ORF">ABID14_001729</name>
</gene>
<feature type="domain" description="Metalloenzyme" evidence="10">
    <location>
        <begin position="2"/>
        <end position="490"/>
    </location>
</feature>
<keyword evidence="7 8" id="KW-0413">Isomerase</keyword>
<dbReference type="InterPro" id="IPR036646">
    <property type="entry name" value="PGAM_B_sf"/>
</dbReference>
<comment type="caution">
    <text evidence="12">The sequence shown here is derived from an EMBL/GenBank/DDBJ whole genome shotgun (WGS) entry which is preliminary data.</text>
</comment>
<dbReference type="GO" id="GO:0004619">
    <property type="term" value="F:phosphoglycerate mutase activity"/>
    <property type="evidence" value="ECO:0007669"/>
    <property type="project" value="UniProtKB-EC"/>
</dbReference>
<dbReference type="EC" id="5.4.2.12" evidence="8 9"/>
<feature type="binding site" evidence="8">
    <location>
        <position position="395"/>
    </location>
    <ligand>
        <name>Mn(2+)</name>
        <dbReference type="ChEBI" id="CHEBI:29035"/>
        <label>1</label>
    </ligand>
</feature>
<dbReference type="Gene3D" id="3.40.1450.10">
    <property type="entry name" value="BPG-independent phosphoglycerate mutase, domain B"/>
    <property type="match status" value="1"/>
</dbReference>
<dbReference type="InterPro" id="IPR006124">
    <property type="entry name" value="Metalloenzyme"/>
</dbReference>
<keyword evidence="6 8" id="KW-0464">Manganese</keyword>